<evidence type="ECO:0000313" key="1">
    <source>
        <dbReference type="EMBL" id="CAF0844074.1"/>
    </source>
</evidence>
<evidence type="ECO:0000313" key="2">
    <source>
        <dbReference type="Proteomes" id="UP000663879"/>
    </source>
</evidence>
<organism evidence="1 2">
    <name type="scientific">Brachionus calyciflorus</name>
    <dbReference type="NCBI Taxonomy" id="104777"/>
    <lineage>
        <taxon>Eukaryota</taxon>
        <taxon>Metazoa</taxon>
        <taxon>Spiralia</taxon>
        <taxon>Gnathifera</taxon>
        <taxon>Rotifera</taxon>
        <taxon>Eurotatoria</taxon>
        <taxon>Monogononta</taxon>
        <taxon>Pseudotrocha</taxon>
        <taxon>Ploima</taxon>
        <taxon>Brachionidae</taxon>
        <taxon>Brachionus</taxon>
    </lineage>
</organism>
<protein>
    <submittedName>
        <fullName evidence="1">Uncharacterized protein</fullName>
    </submittedName>
</protein>
<sequence length="644" mass="75754">MVNQTALNRLIRIIDSENIRPMKKWSSRFGINCETVGKGAHILIHVLSDVEKKMLTNTELALGNLVELYKNTDLKERHKIIRPLKNSKMKFSYLRRIGFPLSRHIWKTCFNKNKRNKGGGNKIKSDLEYSINSFLKEKSNIASNRLCLNKNPSDPNFKQLQNARYLEDNIIELYKSFPFSNEISISTFYKYVNLSGEFKKPFRWTDLCDYCERGKILKDNLDKKIKENLNIEESLELQINSIQDIVLRKTKEKVEDLNSLEELSSDERLVLETKLENLNGIISEIKDFETILFHKNVARSQRSTYNEQKNADFLKDKVFIEVDFKQKIKIGLSPRQINSEYYNQISRSCLGFGIYYNSEGHDNLKLINFDIISSDLNEDARAVVRGFRFLRMQEFFKEIDQKNYIVWMDCAGREVITIAKVLDYETESFFQANFPLNQTLTIQNIESFYNYRTIDKDFKLVTSVLSENNHFFELKLRQPPGSVDHQDFMVVQEEKVKDDIVTTFNMRLKQYRINCALKKIKENMSTHNFSTDIPFLNYFALEEESQLDLSEHPRPEFCREKKTAKKMPCKECHETCSLSMEMILDPNRKLSQADILEELLSHNHPSSRKIKENGNFQRARTLDEACEELASHYIYAHKRKRPNF</sequence>
<name>A0A813VJ16_9BILA</name>
<dbReference type="Proteomes" id="UP000663879">
    <property type="component" value="Unassembled WGS sequence"/>
</dbReference>
<keyword evidence="2" id="KW-1185">Reference proteome</keyword>
<dbReference type="EMBL" id="CAJNOC010001199">
    <property type="protein sequence ID" value="CAF0844074.1"/>
    <property type="molecule type" value="Genomic_DNA"/>
</dbReference>
<accession>A0A813VJ16</accession>
<dbReference type="AlphaFoldDB" id="A0A813VJ16"/>
<dbReference type="OrthoDB" id="408781at2759"/>
<comment type="caution">
    <text evidence="1">The sequence shown here is derived from an EMBL/GenBank/DDBJ whole genome shotgun (WGS) entry which is preliminary data.</text>
</comment>
<gene>
    <name evidence="1" type="ORF">OXX778_LOCUS8608</name>
</gene>
<reference evidence="1" key="1">
    <citation type="submission" date="2021-02" db="EMBL/GenBank/DDBJ databases">
        <authorList>
            <person name="Nowell W R."/>
        </authorList>
    </citation>
    <scope>NUCLEOTIDE SEQUENCE</scope>
    <source>
        <strain evidence="1">Ploen Becks lab</strain>
    </source>
</reference>
<proteinExistence type="predicted"/>